<keyword evidence="3" id="KW-1185">Reference proteome</keyword>
<keyword evidence="1" id="KW-0677">Repeat</keyword>
<dbReference type="EMBL" id="CALNXK010000038">
    <property type="protein sequence ID" value="CAH3123168.1"/>
    <property type="molecule type" value="Genomic_DNA"/>
</dbReference>
<dbReference type="SMART" id="SM00698">
    <property type="entry name" value="MORN"/>
    <property type="match status" value="3"/>
</dbReference>
<protein>
    <recommendedName>
        <fullName evidence="4">MORN repeat containing 2</fullName>
    </recommendedName>
</protein>
<accession>A0ABN8NVX5</accession>
<dbReference type="SUPFAM" id="SSF82185">
    <property type="entry name" value="Histone H3 K4-specific methyltransferase SET7/9 N-terminal domain"/>
    <property type="match status" value="1"/>
</dbReference>
<dbReference type="Pfam" id="PF02493">
    <property type="entry name" value="MORN"/>
    <property type="match status" value="5"/>
</dbReference>
<name>A0ABN8NVX5_9CNID</name>
<gene>
    <name evidence="2" type="ORF">PLOB_00029829</name>
</gene>
<dbReference type="PANTHER" id="PTHR46917:SF1">
    <property type="entry name" value="MORN REPEAT-CONTAINING PROTEIN 2"/>
    <property type="match status" value="1"/>
</dbReference>
<dbReference type="InterPro" id="IPR003409">
    <property type="entry name" value="MORN"/>
</dbReference>
<evidence type="ECO:0008006" key="4">
    <source>
        <dbReference type="Google" id="ProtNLM"/>
    </source>
</evidence>
<comment type="caution">
    <text evidence="2">The sequence shown here is derived from an EMBL/GenBank/DDBJ whole genome shotgun (WGS) entry which is preliminary data.</text>
</comment>
<evidence type="ECO:0000313" key="3">
    <source>
        <dbReference type="Proteomes" id="UP001159405"/>
    </source>
</evidence>
<proteinExistence type="predicted"/>
<evidence type="ECO:0000313" key="2">
    <source>
        <dbReference type="EMBL" id="CAH3123168.1"/>
    </source>
</evidence>
<sequence>LLAPNKKQEKKGGKADAGPTVLNGVYIFPNGDKYDGEYIQTEEGLQRHGYGVHITSQGLSYHGHWTRDKMNGQGKLILPSGALYEGEFVNNMFHGYGKYTWPDGSFYEGNFNENKLDGQGTFTDVRSQVWYGNFTHKAAPGLKFKLNM</sequence>
<evidence type="ECO:0000256" key="1">
    <source>
        <dbReference type="ARBA" id="ARBA00022737"/>
    </source>
</evidence>
<dbReference type="InterPro" id="IPR052849">
    <property type="entry name" value="MORN_repeat_protein"/>
</dbReference>
<feature type="non-terminal residue" evidence="2">
    <location>
        <position position="1"/>
    </location>
</feature>
<dbReference type="Proteomes" id="UP001159405">
    <property type="component" value="Unassembled WGS sequence"/>
</dbReference>
<reference evidence="2 3" key="1">
    <citation type="submission" date="2022-05" db="EMBL/GenBank/DDBJ databases">
        <authorList>
            <consortium name="Genoscope - CEA"/>
            <person name="William W."/>
        </authorList>
    </citation>
    <scope>NUCLEOTIDE SEQUENCE [LARGE SCALE GENOMIC DNA]</scope>
</reference>
<organism evidence="2 3">
    <name type="scientific">Porites lobata</name>
    <dbReference type="NCBI Taxonomy" id="104759"/>
    <lineage>
        <taxon>Eukaryota</taxon>
        <taxon>Metazoa</taxon>
        <taxon>Cnidaria</taxon>
        <taxon>Anthozoa</taxon>
        <taxon>Hexacorallia</taxon>
        <taxon>Scleractinia</taxon>
        <taxon>Fungiina</taxon>
        <taxon>Poritidae</taxon>
        <taxon>Porites</taxon>
    </lineage>
</organism>
<dbReference type="PANTHER" id="PTHR46917">
    <property type="entry name" value="MORN REPEAT-CONTAINING PROTEIN 2"/>
    <property type="match status" value="1"/>
</dbReference>
<dbReference type="Gene3D" id="2.20.110.10">
    <property type="entry name" value="Histone H3 K4-specific methyltransferase SET7/9 N-terminal domain"/>
    <property type="match status" value="2"/>
</dbReference>